<organism evidence="1 2">
    <name type="scientific">Entomophthora muscae</name>
    <dbReference type="NCBI Taxonomy" id="34485"/>
    <lineage>
        <taxon>Eukaryota</taxon>
        <taxon>Fungi</taxon>
        <taxon>Fungi incertae sedis</taxon>
        <taxon>Zoopagomycota</taxon>
        <taxon>Entomophthoromycotina</taxon>
        <taxon>Entomophthoromycetes</taxon>
        <taxon>Entomophthorales</taxon>
        <taxon>Entomophthoraceae</taxon>
        <taxon>Entomophthora</taxon>
    </lineage>
</organism>
<dbReference type="Proteomes" id="UP001165960">
    <property type="component" value="Unassembled WGS sequence"/>
</dbReference>
<keyword evidence="2" id="KW-1185">Reference proteome</keyword>
<evidence type="ECO:0000313" key="1">
    <source>
        <dbReference type="EMBL" id="KAJ9089313.1"/>
    </source>
</evidence>
<comment type="caution">
    <text evidence="1">The sequence shown here is derived from an EMBL/GenBank/DDBJ whole genome shotgun (WGS) entry which is preliminary data.</text>
</comment>
<proteinExistence type="predicted"/>
<dbReference type="EMBL" id="QTSX02000053">
    <property type="protein sequence ID" value="KAJ9089313.1"/>
    <property type="molecule type" value="Genomic_DNA"/>
</dbReference>
<protein>
    <submittedName>
        <fullName evidence="1">Uncharacterized protein</fullName>
    </submittedName>
</protein>
<gene>
    <name evidence="1" type="ORF">DSO57_1014097</name>
</gene>
<evidence type="ECO:0000313" key="2">
    <source>
        <dbReference type="Proteomes" id="UP001165960"/>
    </source>
</evidence>
<accession>A0ACC2UR61</accession>
<name>A0ACC2UR61_9FUNG</name>
<reference evidence="1" key="1">
    <citation type="submission" date="2022-04" db="EMBL/GenBank/DDBJ databases">
        <title>Genome of the entomopathogenic fungus Entomophthora muscae.</title>
        <authorList>
            <person name="Elya C."/>
            <person name="Lovett B.R."/>
            <person name="Lee E."/>
            <person name="Macias A.M."/>
            <person name="Hajek A.E."/>
            <person name="De Bivort B.L."/>
            <person name="Kasson M.T."/>
            <person name="De Fine Licht H.H."/>
            <person name="Stajich J.E."/>
        </authorList>
    </citation>
    <scope>NUCLEOTIDE SEQUENCE</scope>
    <source>
        <strain evidence="1">Berkeley</strain>
    </source>
</reference>
<sequence length="95" mass="10696">MQFPTLFSYSLVFGVTLAGEQQQTKCSERNVTLIGQYAFPMFTNTTSCHDGTVRCLGDGYEQCSNNTFIPKKCECADYRCRKTGQFLQCEPKVSP</sequence>